<dbReference type="InterPro" id="IPR036513">
    <property type="entry name" value="STAS_dom_sf"/>
</dbReference>
<gene>
    <name evidence="2" type="ORF">ACFS29_13030</name>
</gene>
<dbReference type="PROSITE" id="PS50801">
    <property type="entry name" value="STAS"/>
    <property type="match status" value="1"/>
</dbReference>
<feature type="domain" description="STAS" evidence="1">
    <location>
        <begin position="1"/>
        <end position="92"/>
    </location>
</feature>
<reference evidence="3" key="1">
    <citation type="journal article" date="2019" name="Int. J. Syst. Evol. Microbiol.">
        <title>The Global Catalogue of Microorganisms (GCM) 10K type strain sequencing project: providing services to taxonomists for standard genome sequencing and annotation.</title>
        <authorList>
            <consortium name="The Broad Institute Genomics Platform"/>
            <consortium name="The Broad Institute Genome Sequencing Center for Infectious Disease"/>
            <person name="Wu L."/>
            <person name="Ma J."/>
        </authorList>
    </citation>
    <scope>NUCLEOTIDE SEQUENCE [LARGE SCALE GENOMIC DNA]</scope>
    <source>
        <strain evidence="3">KCTC 32514</strain>
    </source>
</reference>
<dbReference type="RefSeq" id="WP_194506564.1">
    <property type="nucleotide sequence ID" value="NZ_JADILU010000001.1"/>
</dbReference>
<dbReference type="SUPFAM" id="SSF52091">
    <property type="entry name" value="SpoIIaa-like"/>
    <property type="match status" value="1"/>
</dbReference>
<dbReference type="Gene3D" id="3.30.750.24">
    <property type="entry name" value="STAS domain"/>
    <property type="match status" value="1"/>
</dbReference>
<proteinExistence type="predicted"/>
<evidence type="ECO:0000313" key="3">
    <source>
        <dbReference type="Proteomes" id="UP001597548"/>
    </source>
</evidence>
<name>A0ABW5ZVK1_9FLAO</name>
<accession>A0ABW5ZVK1</accession>
<comment type="caution">
    <text evidence="2">The sequence shown here is derived from an EMBL/GenBank/DDBJ whole genome shotgun (WGS) entry which is preliminary data.</text>
</comment>
<sequence>MALKITRNKKTFTVDGEINASTVSNFKVYFIITLSSLSDLTIDISKVTEIDANGIEALKTLYNNAILWNKPFSIIGSGCKEIYEELRFNAVA</sequence>
<evidence type="ECO:0000313" key="2">
    <source>
        <dbReference type="EMBL" id="MFD2916571.1"/>
    </source>
</evidence>
<dbReference type="Pfam" id="PF01740">
    <property type="entry name" value="STAS"/>
    <property type="match status" value="1"/>
</dbReference>
<evidence type="ECO:0000259" key="1">
    <source>
        <dbReference type="PROSITE" id="PS50801"/>
    </source>
</evidence>
<dbReference type="InterPro" id="IPR002645">
    <property type="entry name" value="STAS_dom"/>
</dbReference>
<keyword evidence="3" id="KW-1185">Reference proteome</keyword>
<organism evidence="2 3">
    <name type="scientific">Psychroserpens luteus</name>
    <dbReference type="NCBI Taxonomy" id="1434066"/>
    <lineage>
        <taxon>Bacteria</taxon>
        <taxon>Pseudomonadati</taxon>
        <taxon>Bacteroidota</taxon>
        <taxon>Flavobacteriia</taxon>
        <taxon>Flavobacteriales</taxon>
        <taxon>Flavobacteriaceae</taxon>
        <taxon>Psychroserpens</taxon>
    </lineage>
</organism>
<dbReference type="EMBL" id="JBHUOS010000010">
    <property type="protein sequence ID" value="MFD2916571.1"/>
    <property type="molecule type" value="Genomic_DNA"/>
</dbReference>
<protein>
    <submittedName>
        <fullName evidence="2">STAS domain-containing protein</fullName>
    </submittedName>
</protein>
<dbReference type="Proteomes" id="UP001597548">
    <property type="component" value="Unassembled WGS sequence"/>
</dbReference>